<dbReference type="Gene3D" id="3.40.640.10">
    <property type="entry name" value="Type I PLP-dependent aspartate aminotransferase-like (Major domain)"/>
    <property type="match status" value="1"/>
</dbReference>
<dbReference type="PANTHER" id="PTHR46577:SF2">
    <property type="entry name" value="TRANSCRIPTIONAL REGULATORY PROTEIN"/>
    <property type="match status" value="1"/>
</dbReference>
<dbReference type="InterPro" id="IPR004839">
    <property type="entry name" value="Aminotransferase_I/II_large"/>
</dbReference>
<comment type="caution">
    <text evidence="7">The sequence shown here is derived from an EMBL/GenBank/DDBJ whole genome shotgun (WGS) entry which is preliminary data.</text>
</comment>
<dbReference type="GO" id="GO:0003700">
    <property type="term" value="F:DNA-binding transcription factor activity"/>
    <property type="evidence" value="ECO:0007669"/>
    <property type="project" value="InterPro"/>
</dbReference>
<dbReference type="InterPro" id="IPR036388">
    <property type="entry name" value="WH-like_DNA-bd_sf"/>
</dbReference>
<dbReference type="SUPFAM" id="SSF53383">
    <property type="entry name" value="PLP-dependent transferases"/>
    <property type="match status" value="1"/>
</dbReference>
<gene>
    <name evidence="7" type="ORF">LX66_4533</name>
</gene>
<dbReference type="Pfam" id="PF00392">
    <property type="entry name" value="GntR"/>
    <property type="match status" value="1"/>
</dbReference>
<keyword evidence="5" id="KW-0804">Transcription</keyword>
<dbReference type="InterPro" id="IPR036390">
    <property type="entry name" value="WH_DNA-bd_sf"/>
</dbReference>
<evidence type="ECO:0000313" key="8">
    <source>
        <dbReference type="Proteomes" id="UP000316778"/>
    </source>
</evidence>
<dbReference type="CDD" id="cd00609">
    <property type="entry name" value="AAT_like"/>
    <property type="match status" value="1"/>
</dbReference>
<evidence type="ECO:0000256" key="3">
    <source>
        <dbReference type="ARBA" id="ARBA00023015"/>
    </source>
</evidence>
<dbReference type="OrthoDB" id="9802328at2"/>
<feature type="domain" description="HTH gntR-type" evidence="6">
    <location>
        <begin position="6"/>
        <end position="74"/>
    </location>
</feature>
<dbReference type="Proteomes" id="UP000316778">
    <property type="component" value="Unassembled WGS sequence"/>
</dbReference>
<evidence type="ECO:0000259" key="6">
    <source>
        <dbReference type="PROSITE" id="PS50949"/>
    </source>
</evidence>
<dbReference type="PANTHER" id="PTHR46577">
    <property type="entry name" value="HTH-TYPE TRANSCRIPTIONAL REGULATORY PROTEIN GABR"/>
    <property type="match status" value="1"/>
</dbReference>
<keyword evidence="2" id="KW-0663">Pyridoxal phosphate</keyword>
<evidence type="ECO:0000256" key="1">
    <source>
        <dbReference type="ARBA" id="ARBA00005384"/>
    </source>
</evidence>
<dbReference type="SUPFAM" id="SSF46785">
    <property type="entry name" value="Winged helix' DNA-binding domain"/>
    <property type="match status" value="1"/>
</dbReference>
<dbReference type="Pfam" id="PF00155">
    <property type="entry name" value="Aminotran_1_2"/>
    <property type="match status" value="1"/>
</dbReference>
<reference evidence="7 8" key="1">
    <citation type="journal article" date="2013" name="Stand. Genomic Sci.">
        <title>Genomic Encyclopedia of Type Strains, Phase I: The one thousand microbial genomes (KMG-I) project.</title>
        <authorList>
            <person name="Kyrpides N.C."/>
            <person name="Woyke T."/>
            <person name="Eisen J.A."/>
            <person name="Garrity G."/>
            <person name="Lilburn T.G."/>
            <person name="Beck B.J."/>
            <person name="Whitman W.B."/>
            <person name="Hugenholtz P."/>
            <person name="Klenk H.P."/>
        </authorList>
    </citation>
    <scope>NUCLEOTIDE SEQUENCE [LARGE SCALE GENOMIC DNA]</scope>
    <source>
        <strain evidence="7 8">DSM 13484</strain>
    </source>
</reference>
<dbReference type="InterPro" id="IPR000524">
    <property type="entry name" value="Tscrpt_reg_HTH_GntR"/>
</dbReference>
<dbReference type="RefSeq" id="WP_145717707.1">
    <property type="nucleotide sequence ID" value="NZ_BAAAFY010000002.1"/>
</dbReference>
<dbReference type="InterPro" id="IPR015424">
    <property type="entry name" value="PyrdxlP-dep_Trfase"/>
</dbReference>
<dbReference type="Gene3D" id="3.90.1150.10">
    <property type="entry name" value="Aspartate Aminotransferase, domain 1"/>
    <property type="match status" value="1"/>
</dbReference>
<evidence type="ECO:0000313" key="7">
    <source>
        <dbReference type="EMBL" id="TWI84171.1"/>
    </source>
</evidence>
<dbReference type="GO" id="GO:0003677">
    <property type="term" value="F:DNA binding"/>
    <property type="evidence" value="ECO:0007669"/>
    <property type="project" value="UniProtKB-KW"/>
</dbReference>
<accession>A0A562SSF1</accession>
<keyword evidence="8" id="KW-1185">Reference proteome</keyword>
<dbReference type="GO" id="GO:0030170">
    <property type="term" value="F:pyridoxal phosphate binding"/>
    <property type="evidence" value="ECO:0007669"/>
    <property type="project" value="InterPro"/>
</dbReference>
<dbReference type="CDD" id="cd07377">
    <property type="entry name" value="WHTH_GntR"/>
    <property type="match status" value="1"/>
</dbReference>
<evidence type="ECO:0000256" key="2">
    <source>
        <dbReference type="ARBA" id="ARBA00022898"/>
    </source>
</evidence>
<dbReference type="Gene3D" id="1.10.10.10">
    <property type="entry name" value="Winged helix-like DNA-binding domain superfamily/Winged helix DNA-binding domain"/>
    <property type="match status" value="1"/>
</dbReference>
<name>A0A562SSF1_CHIJA</name>
<dbReference type="PROSITE" id="PS50949">
    <property type="entry name" value="HTH_GNTR"/>
    <property type="match status" value="1"/>
</dbReference>
<dbReference type="SMART" id="SM00345">
    <property type="entry name" value="HTH_GNTR"/>
    <property type="match status" value="1"/>
</dbReference>
<evidence type="ECO:0000256" key="4">
    <source>
        <dbReference type="ARBA" id="ARBA00023125"/>
    </source>
</evidence>
<dbReference type="InterPro" id="IPR015422">
    <property type="entry name" value="PyrdxlP-dep_Trfase_small"/>
</dbReference>
<keyword evidence="3" id="KW-0805">Transcription regulation</keyword>
<proteinExistence type="inferred from homology"/>
<dbReference type="EMBL" id="VLLG01000005">
    <property type="protein sequence ID" value="TWI84171.1"/>
    <property type="molecule type" value="Genomic_DNA"/>
</dbReference>
<dbReference type="InterPro" id="IPR015421">
    <property type="entry name" value="PyrdxlP-dep_Trfase_major"/>
</dbReference>
<sequence length="476" mass="53442">MLKTAEHLYLQIADRIEQLIEKEVLKIGDKLPSVRTLSKEQGVSLSTAFQAYYHLEAKGLIEPRPKSGYYVRFSPRKLRDLPKTCEPVKKASEVTVNEMIARVFQHMTADNILKFSIAAAADSMLPAAKISKSMVQAMRKAPDGGIGYESLQGNLDLRRQIARMSILWGGVVSEEDVVTTNGCTDALTLSLCATTQPGDTIALESPAYYGSLQLAASLGLKVLEVPTNPVTGVDLEYLDKAIPRFNIKACLFVTNFNNPLGSCMPDTHKRELVRILEKYDIPLIEDDIYGDIYFGRERPALCKTFDESGIVLACNSFSKSLAPGYRVGWTLPGKYKEKVLRLKRNHSIACPSLPHAAIAHFLENGRYEHHLRTLRKQLHTQSLRYLQAVADYFPEDTLVTRPMGGFVLWVALNEQVNTFELYELALKHKVSFAPGRIFSLQDRYRNCLRISYGSPWSRQVEEGIKTLGKLIRKLGN</sequence>
<comment type="similarity">
    <text evidence="1">In the C-terminal section; belongs to the class-I pyridoxal-phosphate-dependent aminotransferase family.</text>
</comment>
<dbReference type="InterPro" id="IPR051446">
    <property type="entry name" value="HTH_trans_reg/aminotransferase"/>
</dbReference>
<organism evidence="7 8">
    <name type="scientific">Chitinophaga japonensis</name>
    <name type="common">Flexibacter japonensis</name>
    <dbReference type="NCBI Taxonomy" id="104662"/>
    <lineage>
        <taxon>Bacteria</taxon>
        <taxon>Pseudomonadati</taxon>
        <taxon>Bacteroidota</taxon>
        <taxon>Chitinophagia</taxon>
        <taxon>Chitinophagales</taxon>
        <taxon>Chitinophagaceae</taxon>
        <taxon>Chitinophaga</taxon>
    </lineage>
</organism>
<evidence type="ECO:0000256" key="5">
    <source>
        <dbReference type="ARBA" id="ARBA00023163"/>
    </source>
</evidence>
<keyword evidence="4 7" id="KW-0238">DNA-binding</keyword>
<dbReference type="AlphaFoldDB" id="A0A562SSF1"/>
<protein>
    <submittedName>
        <fullName evidence="7">DNA-binding transcriptional MocR family regulator</fullName>
    </submittedName>
</protein>